<evidence type="ECO:0000313" key="6">
    <source>
        <dbReference type="EMBL" id="MBB6068436.1"/>
    </source>
</evidence>
<dbReference type="PROSITE" id="PS50095">
    <property type="entry name" value="PLAT"/>
    <property type="match status" value="1"/>
</dbReference>
<dbReference type="EMBL" id="JACHIA010000001">
    <property type="protein sequence ID" value="MBB6068436.1"/>
    <property type="molecule type" value="Genomic_DNA"/>
</dbReference>
<feature type="domain" description="HIT" evidence="5">
    <location>
        <begin position="6"/>
        <end position="116"/>
    </location>
</feature>
<dbReference type="InterPro" id="IPR001024">
    <property type="entry name" value="PLAT/LH2_dom"/>
</dbReference>
<name>A0A841GW84_9BACT</name>
<dbReference type="CDD" id="cd01276">
    <property type="entry name" value="PKCI_related"/>
    <property type="match status" value="1"/>
</dbReference>
<dbReference type="Proteomes" id="UP000582837">
    <property type="component" value="Unassembled WGS sequence"/>
</dbReference>
<dbReference type="GO" id="GO:0003824">
    <property type="term" value="F:catalytic activity"/>
    <property type="evidence" value="ECO:0007669"/>
    <property type="project" value="InterPro"/>
</dbReference>
<organism evidence="6 7">
    <name type="scientific">Longimicrobium terrae</name>
    <dbReference type="NCBI Taxonomy" id="1639882"/>
    <lineage>
        <taxon>Bacteria</taxon>
        <taxon>Pseudomonadati</taxon>
        <taxon>Gemmatimonadota</taxon>
        <taxon>Longimicrobiia</taxon>
        <taxon>Longimicrobiales</taxon>
        <taxon>Longimicrobiaceae</taxon>
        <taxon>Longimicrobium</taxon>
    </lineage>
</organism>
<dbReference type="PROSITE" id="PS51084">
    <property type="entry name" value="HIT_2"/>
    <property type="match status" value="1"/>
</dbReference>
<protein>
    <submittedName>
        <fullName evidence="6">Histidine triad (HIT) family protein</fullName>
    </submittedName>
</protein>
<proteinExistence type="predicted"/>
<feature type="active site" description="Tele-AMP-histidine intermediate" evidence="1">
    <location>
        <position position="101"/>
    </location>
</feature>
<dbReference type="PRINTS" id="PR00332">
    <property type="entry name" value="HISTRIAD"/>
</dbReference>
<feature type="short sequence motif" description="Histidine triad motif" evidence="2 3">
    <location>
        <begin position="99"/>
        <end position="103"/>
    </location>
</feature>
<dbReference type="PROSITE" id="PS00892">
    <property type="entry name" value="HIT_1"/>
    <property type="match status" value="1"/>
</dbReference>
<dbReference type="SUPFAM" id="SSF54197">
    <property type="entry name" value="HIT-like"/>
    <property type="match status" value="1"/>
</dbReference>
<sequence length="116" mass="12415">MTARTLFTRIIDGEIPGQFVHQDEHCIAIRDINPAAPVHLLIIPRKPIPSLAQLTAEDQALAGHLLLVVSRLAEQEGIAGQGYRVVINTGEDGGQTVPHLHIHLMGGRALTGHGTA</sequence>
<reference evidence="6 7" key="1">
    <citation type="submission" date="2020-08" db="EMBL/GenBank/DDBJ databases">
        <title>Genomic Encyclopedia of Type Strains, Phase IV (KMG-IV): sequencing the most valuable type-strain genomes for metagenomic binning, comparative biology and taxonomic classification.</title>
        <authorList>
            <person name="Goeker M."/>
        </authorList>
    </citation>
    <scope>NUCLEOTIDE SEQUENCE [LARGE SCALE GENOMIC DNA]</scope>
    <source>
        <strain evidence="6 7">DSM 29007</strain>
    </source>
</reference>
<dbReference type="InterPro" id="IPR036265">
    <property type="entry name" value="HIT-like_sf"/>
</dbReference>
<dbReference type="PANTHER" id="PTHR23089">
    <property type="entry name" value="HISTIDINE TRIAD HIT PROTEIN"/>
    <property type="match status" value="1"/>
</dbReference>
<dbReference type="Pfam" id="PF01230">
    <property type="entry name" value="HIT"/>
    <property type="match status" value="1"/>
</dbReference>
<feature type="domain" description="PLAT" evidence="4">
    <location>
        <begin position="81"/>
        <end position="116"/>
    </location>
</feature>
<keyword evidence="7" id="KW-1185">Reference proteome</keyword>
<dbReference type="InterPro" id="IPR019808">
    <property type="entry name" value="Histidine_triad_CS"/>
</dbReference>
<dbReference type="RefSeq" id="WP_170039335.1">
    <property type="nucleotide sequence ID" value="NZ_JABDTL010000002.1"/>
</dbReference>
<dbReference type="AlphaFoldDB" id="A0A841GW84"/>
<evidence type="ECO:0000259" key="4">
    <source>
        <dbReference type="PROSITE" id="PS50095"/>
    </source>
</evidence>
<dbReference type="InterPro" id="IPR001310">
    <property type="entry name" value="Histidine_triad_HIT"/>
</dbReference>
<dbReference type="InterPro" id="IPR011146">
    <property type="entry name" value="HIT-like"/>
</dbReference>
<comment type="caution">
    <text evidence="6">The sequence shown here is derived from an EMBL/GenBank/DDBJ whole genome shotgun (WGS) entry which is preliminary data.</text>
</comment>
<evidence type="ECO:0000313" key="7">
    <source>
        <dbReference type="Proteomes" id="UP000582837"/>
    </source>
</evidence>
<evidence type="ECO:0000256" key="3">
    <source>
        <dbReference type="PROSITE-ProRule" id="PRU00464"/>
    </source>
</evidence>
<evidence type="ECO:0000259" key="5">
    <source>
        <dbReference type="PROSITE" id="PS51084"/>
    </source>
</evidence>
<dbReference type="Gene3D" id="3.30.428.10">
    <property type="entry name" value="HIT-like"/>
    <property type="match status" value="1"/>
</dbReference>
<gene>
    <name evidence="6" type="ORF">HNQ61_000047</name>
</gene>
<evidence type="ECO:0000256" key="1">
    <source>
        <dbReference type="PIRSR" id="PIRSR601310-1"/>
    </source>
</evidence>
<evidence type="ECO:0000256" key="2">
    <source>
        <dbReference type="PIRSR" id="PIRSR601310-3"/>
    </source>
</evidence>
<accession>A0A841GW84</accession>